<dbReference type="Gene3D" id="3.30.300.30">
    <property type="match status" value="5"/>
</dbReference>
<dbReference type="FunFam" id="3.40.50.980:FF:000002">
    <property type="entry name" value="Enterobactin synthetase component F"/>
    <property type="match status" value="2"/>
</dbReference>
<dbReference type="SUPFAM" id="SSF56801">
    <property type="entry name" value="Acetyl-CoA synthetase-like"/>
    <property type="match status" value="5"/>
</dbReference>
<sequence length="5872" mass="614781">MTTVADATVLSSNWGTVPTTLGLVAAAAALKPTADAVSGPAGPVSFADLHSRLSATAGVLAAQGLDTDGAVTPGVSAIIKTPEMSPVDAIIAAAGAVAGLRAAAEAIIGTSDFASLPGLFASAVHRFADRVAVVDRDGTSLTYAELDRRSTALARALVERGVGTDVTVAMAVDRTVDLPIAVLGVMKAGGAYIPLDLAHPVERLRYIVENARPGGLLVDRSVGGGLDELALDRWDFNELIAAGEQSTTALPTSVDPAASAYVIYTSGSTGRPKGVQVEHRNVVALMAAAQSHYGFDEHDVWSMFHSHAFDVSVFELWGPLLFGGRLVVVDRDVAREPNQLVALLAAEGVTVFSQTPSAFYQYVEARERVDVASAIRFVVLAGEAVSFEQMRRWYRSFPDEQTVVVNMYGITETTVHTTFRALSADLVESTDASDIGDGLPALTVHVLDERLRHTADGVPGEIYVSGPQVTRGYQNRSDLTSTRFVADPFGAAGDRMYRSGDMAIRRGDTVEYLGRSDGQVQLRGFRVEMGEVEAGMLRVDEVSGAAAMVVTAASGDDLLVGYVVPADGAAIDDAALRQAIGAHVPSYMVPDVIVELDQLPLTVNGKLDRRALPEPSLRTAEFVEPATDTERRVAAEFAAVLGIDRISASASFFDLGGNSLAAARIVGRVGEALDVDLTVRDLFDAPTVRELAAAVADRAPALPPIVRVENRPDRIPLSFAQQRMWLVNRTDPTSAAYNIPALLRVSGALDLDALHAAVIDVAARQSALRTTFPSVGGGPVQNVHGTDRIESLLDWAVVSSADDVAAACATGFDVTTDLPIRVRVLRLEPDVHTLALITHHIASDGESVRPLVADLVTAYRARSAGRAPQFAPLAVDVVDVALWEHGALGSPDDAASVTGRQLAYWTRQLAGLAPIVDLPLDRPRPSVASGLGRRVEFTIDPAVADGIVRVAGELSASPFMVVHAALASLVARLTGADDVAIGTPIAGRGQAVLDPLVGMFVNTLILRTPVPRDATFDDVIEAAKTADLDAFANADVPFEYVVDATGAERSAAFAPLSQVWFTLDESAARDALDGVIDGLSIVPEDVESAQAKVDLFVRVERAADPAWRGEVIYAADLFEHATVVTFADRLVRLLTAGVADRHARLDSVVVDAPPTRPAVDAPAEPDAPLSAEIVTGGPATAPELLSEIFARAAAAHGPRLAVADESSRLTYAELDRASNRLARRLLALGAGPEMLVALAVGRSTTLLVAIWATAKTGAGYVPIDPDYPADRVTAMIEDSGARIGLTVSGGRDLPTSGVDWTVVDADALIADLSGTDTEPIRADELNGVARTDNVAYVIYTSGSTGRPKGVSVTHVGLKNFAVEEARRSGADEYSRVLGFASPSFDASVLEYLLATISGGTLVYRPAAAVGGAALTQLMLTSAITHTFLTPTVLSTLDPMSLPALRVVYAGGEAVPRSLKDAWAQHLRIQNLYGPTETTIGVAISAPMAPGAPVALGGPIAGVGFLVLDAALRPTPDGVAGELYVVGGALSRGYLDRPGLTAERFVADPFTPGGRMYRTGDLVRWRVDASGDRVLDYSGRTDDQVKLRGLRIELGEIEAALADHDAVASAVVVGVGGSVATALAGYVVPVPGAAVDAAELRAHLGARLPAHMVPASVTLLDGLPLTPVGKLDKAALPEPVVEVVEHVAPATEAETAVAAAFADVLGGEPVSVTASFFDLGGDSLSAMRLAGRIESALGVSASIQDVFDAPTVRGLAERVLRNDAALPPVTRAEPRPDRIPLSYAQQRMWFINRFDPSAPTYNVPVVIAIAGALDVDALAAAFGDVVARHESLRTRFPDDDGVPYQDVSAVDEPDWAVAGSRADIDADLRRGFDVRTDRPIRARLARTGEDDHVLAVVAHHIVADGESLGPLVADLLAAYAARSAGESPRFEPLPVQFADVAVWERAVLGELTDPESLVAAQLDHWRGVLAGSPAVIDLPADRPRPAVASGRGGLVEFDVPDRVARAVEEIAAARGSTVFMVLHAALAVLLARLSATTDIAISTPSAGRADPSLDGLVGMRVNTLVLRTEIDLGKSFVDLLDAVRRTDLEALGHADVPFEAVVDAVAPVRSEAFAPLAQVMLSFDPVGSIDRDGVDAAGVTFTELAPAVVPAHRDLTVVVSAGQTWTASAVYAADLFDEATAHTLAASFVDLLDGLVAAPDSAVGDVPLLSDSDVDGLLAWSTGPTAGDVDPLTCATAATRVGDDAALVFGDREVSRTEFAARVNVLARTLIGHGVGPGSAVAVCMERSVELLVGVHAITAAGGQYVPLDPQAPVGRSGHMLATAGVDLALVRAGAPVPSAVAEVTVIGVDSAAPIVGDAGPVDDAERTAPIRPTDALYTLFTSGSTGRPKGVTVSHEAVANRLAWMNAWYPISADDRVLHKTPVTFDVSVWELYWPLLHGVPLVIAEPGRHGDPSYLAGLIADRRISVLHFVPSMLAAFVDVLGDRVASLGSLRHVFASGEALTPAVAGALLDRLPGVGLHNLYGPTEAAVDVTARTVAPGDTAVTIGRPVPGVTTLVLDARLRPTPVGVPGELYLGGVQVARGYAARPDLTAERFVADPYGPAGGRLYRTGDAVRWTADGELDYLGRTDFQVKLRGQRIELGEIESVIGGAPGVVHAAAVVVDTPGGQQLVGYYAPDTVETDTVSAAVASALPEYMRPAVWVPLESVPLTTSGKVDRRALPAPTVGDREYVAPAAGRESAVADVFAVLLGVPVGEVSATTSFFELGGNSLSGMRLVSRVGEALGVDVTIRDVFDAPTVRDLVALLDGRAAALPAVVRTDPRPPVVPVSRAQQRMWFLNQFDPASGAYNIPLVLRLDGAVDAVVLSEALGDVVERHEVLRTVYPTVDGRPVQRVLDSDTARRDLDWATVSDIDALLASTADGFDVSVVAPVRGRVLVGDTGVAVAITVHHIAFDGESVPVLARDLLAAYAARAHGSTGAAPLDVQYADYALWQSTHLGSTDDADTPLGRQSAYWAAHLVDLPQVTDLPMDRPRPSTQQTAGGRVVAELDDSIADGVAALAARYSMTPFMVTEAAFAVTLARLASTRVAAIGTVVAGRSDAALDDLVGMFVNTLVLRTDVAPSARVSDILADTRTTVLDAFANADVALDDLVDSLGAERSAAYPPLAQVTFTYGDKADPTAVVEAAGIRAQALAPTDVEAKFELMAAVQERTATAPMSLELVYATALFDESTVVGFADVYRRVLAAMIADQDVAVGDIVIADTRRASRPAIETVAVGGDVEGGTLVDVLARRDLDPTHPALICDGVEIDYDEFEARTNTIARALLERGVTPDDVIAIGLERSIDSVLAVWGVVKAGAAYVPVDPAYPQDRIDYMLADSAVEIGITDAATRHRLGRSGTDWLELAQLGSDRDDDIEDAERNGSVRVANLAYLIYTSGSTGRPKAVGVSHSGVADLVDSHAKVTGSRDDDPDTRILHVASPSFDASFFEMAWAILAGHTLVIAPHADYAGDALAEVIDRDEVTDLVITPSVLATVDPERADSVRNLATAGEACPPELVERWTRRGRRIFNFYGPSETTVWATRSRMMAGKPVTIGKAITGFTTRVLDARLHETPVGVVGELYLSAAGLARGDLGRSGLTATSFVADPFGAPGDRMYATGDLVRLTRSGDIEFAGRADHQVKINGQRVELGEIEAVLADRGGVAQALVIGRDSRVGDRTHTQLVAYLVAKPGARVDADAVLDDAATRLAAHMVPTTAIVIDEIPLTPTGKLDREALPEPDTAERAEHVAPGSDAEQTLARIVGGLLGLDAVSVTESFFALGGDSIMSIQLSSAAKAAGLRLTPREIFELKTIRAMAAQTAGGSRVAELPEPDGGPRGDTPLPAGVGWMLENSVTDADHADFSQSAVLHAPAGLTVEQLRDLVDALVAAHPMMSATLRRSADGHAVLESGAPFDPVGAVSARTTDTAVGTAGFAHAVTEAFAAVSRDLDPAAGRLVRAVLLTDPSGAGRIVVVIHHLGIDAVSWRIVVEDLITARAQQVDGRDIDLRPEGTSARAWSTALAADREARSAEVDFWLARSPERVTDFGVSLDRDRDRAATVVSRTRTVPASVAESLLAGAADAFRTGVDALLLAALGRAVSEWQRARGIDDDAPVTVLLEGHGRVEDAFESGPDPRRADLARTVGWFTSIAPVLLPRAADPVHAVKAVKEELLARPGDGLGYGVLRYASTTDVAARPLPAITFNYLGNTSAETTVGDFLPDAAAPALPASLAGAMTTSALTVTVTTRTGDDGRELVLDLASPSAVLGVADVDDLTDRWVDALAAIAADVAAGDPGLSPSDVTGVDLTQDDLDALAREYPGAAVWPLSPLQSGLAFQAELAEAGRADGAVDVYVTQSVIRLAGDVDVDRLRSATGDLLARHDVLRSGYVRTPSGIAAAVVPPDVDVPWTVVEAAGDIGDSVDAVARAERTAPFDMARPPLMRFALVRSSGRADLIVTNHHILLDGWSGPLVLADLLALYATGRTFTDGTGAAGDFHDYLRYIAGADTAAGLAAWTPVLDRVTTPTLVAPGAQVTTDDPPRKRTVPIDADLTAAVTAAARSRGVTVSTVLQVAWGLLLSRITGQRTVAFGETVSGRPADLPGVESMVGLFINTVPVVVDLDPAATAADVLADLQAAKVAVLDHHHIGLPELSAVVGAGQLFDTLAVHESFPVDTGSLRDRDLGGLTVEGVDTLDATHYPLIMVTGENGDRLDMTLTYLPSAFDERRIDVVAQALHRILETIAADPGTVIADIESADHRGYAAALTAPVVDTVNTGRTLVDLYAETTARYGADGAVSDGVDTLTHAELSERAAAIATSLTAAGVVPGDLVAIATSRSVALPAAILGVLSAGAAYLPLDTTNPADRLAFIVSDAEPSALLVDTETAGSDLWLSLPPQVVVIDVDDLTPGRAPAPVPAIHPDSRAYVIYTSGSTGRPKGVEVTHRDVVTLMDTAATDFAFESTDVWTMFHSYAFDFSVWELWGPLLTGGRLVIVGRDVARSPAEFVRLCADEQVTVLSLTPSAFYQFAHARRDAGQDASALRYLVFGGEELNFEHVRRWFDDFPNDPATLVNMYGITETTVHVTFAPLDRAVVRADDPSLIGPPLASLGLHILDERLRPVPEGFIGEMYVTGGQLAQSYLRRPGLSAGRFVANPFGPPGSRMYRTGDLARRVGDDIAYLGRGDAQVQLRGYRIEYGEIEAAMLASPGVRSAAATVSSTGAGDDRLVGYVVLDGDAELDAPAVRAAVGRAVPAYMVPDLVVAIDELPLTANGKLDRRALPAPDPGEAPDEFTAPADAREEAVAAVFAEVLGADGVGVTTSFFDLGGNSLSASRLAARTADVLGRAVSVRDVFSAPTVRDLVAATAGNASSTPQLTAAAPRPDRLPLSFAQQRIWFIEQLEPGTATYNIPIAVRLIGRLDVVAMRAAVGDVVARHEILRTTFGSVDGEPVQTIHPEVAPDWLVVDDPADLTAAAGAGFDVAAAPPFRVRLHPVSGDEHVLVAVLHHLVGDGESMRPLIGDIVTAYLARAAGVAPSFAPLDVQFADFAVWQRAALGSPDDPASILGAQLDFWESALAGAPDVIDLPTDRPRPAVASHRGASVSVPLSGDTAGRVRALAAARGTSEFMVVHAALAALLSRLTATDDVTVATPVAGRGAAALDPLVGMFVNTLVLRTSVPPRIRFADLLDDVRVADLDAFAHADVPFEAVVDRVAPVRSQAFGPLAQVILTLVESRDAPAEAVAGLTVEPVDPPVVPAQYDLSVTVTTAADGWSVGLVYATDLFDEATARGFGLRLVALLDGLTSSPDEPISSPAIVTADERAAIAEWSSGPPQSVPSTTLLHLLTAERA</sequence>
<dbReference type="FunFam" id="3.40.50.980:FF:000001">
    <property type="entry name" value="Non-ribosomal peptide synthetase"/>
    <property type="match status" value="3"/>
</dbReference>
<evidence type="ECO:0000256" key="4">
    <source>
        <dbReference type="ARBA" id="ARBA00022737"/>
    </source>
</evidence>
<evidence type="ECO:0000313" key="8">
    <source>
        <dbReference type="Proteomes" id="UP000444960"/>
    </source>
</evidence>
<keyword evidence="3" id="KW-0597">Phosphoprotein</keyword>
<gene>
    <name evidence="7" type="ORF">nbrc107696_03510</name>
</gene>
<dbReference type="PANTHER" id="PTHR45527">
    <property type="entry name" value="NONRIBOSOMAL PEPTIDE SYNTHETASE"/>
    <property type="match status" value="1"/>
</dbReference>
<dbReference type="CDD" id="cd19540">
    <property type="entry name" value="LCL_NRPS-like"/>
    <property type="match status" value="4"/>
</dbReference>
<dbReference type="InterPro" id="IPR001242">
    <property type="entry name" value="Condensation_dom"/>
</dbReference>
<dbReference type="PANTHER" id="PTHR45527:SF1">
    <property type="entry name" value="FATTY ACID SYNTHASE"/>
    <property type="match status" value="1"/>
</dbReference>
<dbReference type="SMART" id="SM00823">
    <property type="entry name" value="PKS_PP"/>
    <property type="match status" value="5"/>
</dbReference>
<dbReference type="InterPro" id="IPR042099">
    <property type="entry name" value="ANL_N_sf"/>
</dbReference>
<feature type="domain" description="Carrier" evidence="6">
    <location>
        <begin position="1687"/>
        <end position="1762"/>
    </location>
</feature>
<accession>A0A7I9V3B1</accession>
<dbReference type="InterPro" id="IPR010060">
    <property type="entry name" value="NRPS_synth"/>
</dbReference>
<keyword evidence="4" id="KW-0677">Repeat</keyword>
<feature type="domain" description="Carrier" evidence="6">
    <location>
        <begin position="5319"/>
        <end position="5394"/>
    </location>
</feature>
<evidence type="ECO:0000256" key="2">
    <source>
        <dbReference type="ARBA" id="ARBA00022450"/>
    </source>
</evidence>
<evidence type="ECO:0000256" key="1">
    <source>
        <dbReference type="ARBA" id="ARBA00001957"/>
    </source>
</evidence>
<feature type="domain" description="Carrier" evidence="6">
    <location>
        <begin position="624"/>
        <end position="699"/>
    </location>
</feature>
<dbReference type="FunFam" id="3.40.50.12780:FF:000012">
    <property type="entry name" value="Non-ribosomal peptide synthetase"/>
    <property type="match status" value="3"/>
</dbReference>
<dbReference type="Gene3D" id="2.30.38.10">
    <property type="entry name" value="Luciferase, Domain 3"/>
    <property type="match status" value="3"/>
</dbReference>
<dbReference type="GO" id="GO:0008610">
    <property type="term" value="P:lipid biosynthetic process"/>
    <property type="evidence" value="ECO:0007669"/>
    <property type="project" value="UniProtKB-ARBA"/>
</dbReference>
<dbReference type="CDD" id="cd05930">
    <property type="entry name" value="A_NRPS"/>
    <property type="match status" value="1"/>
</dbReference>
<proteinExistence type="predicted"/>
<dbReference type="SUPFAM" id="SSF52777">
    <property type="entry name" value="CoA-dependent acyltransferases"/>
    <property type="match status" value="12"/>
</dbReference>
<dbReference type="InterPro" id="IPR020806">
    <property type="entry name" value="PKS_PP-bd"/>
</dbReference>
<dbReference type="Pfam" id="PF00501">
    <property type="entry name" value="AMP-binding"/>
    <property type="match status" value="5"/>
</dbReference>
<dbReference type="Gene3D" id="3.40.50.980">
    <property type="match status" value="6"/>
</dbReference>
<dbReference type="FunFam" id="3.30.300.30:FF:000010">
    <property type="entry name" value="Enterobactin synthetase component F"/>
    <property type="match status" value="1"/>
</dbReference>
<dbReference type="GO" id="GO:0044550">
    <property type="term" value="P:secondary metabolite biosynthetic process"/>
    <property type="evidence" value="ECO:0007669"/>
    <property type="project" value="UniProtKB-ARBA"/>
</dbReference>
<dbReference type="EMBL" id="BJOV01000001">
    <property type="protein sequence ID" value="GED99904.1"/>
    <property type="molecule type" value="Genomic_DNA"/>
</dbReference>
<dbReference type="PROSITE" id="PS00012">
    <property type="entry name" value="PHOSPHOPANTETHEINE"/>
    <property type="match status" value="4"/>
</dbReference>
<dbReference type="InterPro" id="IPR020845">
    <property type="entry name" value="AMP-binding_CS"/>
</dbReference>
<dbReference type="Gene3D" id="3.30.559.10">
    <property type="entry name" value="Chloramphenicol acetyltransferase-like domain"/>
    <property type="match status" value="6"/>
</dbReference>
<dbReference type="InterPro" id="IPR009081">
    <property type="entry name" value="PP-bd_ACP"/>
</dbReference>
<evidence type="ECO:0000259" key="6">
    <source>
        <dbReference type="PROSITE" id="PS50075"/>
    </source>
</evidence>
<keyword evidence="8" id="KW-1185">Reference proteome</keyword>
<dbReference type="InterPro" id="IPR036736">
    <property type="entry name" value="ACP-like_sf"/>
</dbReference>
<dbReference type="CDD" id="cd17643">
    <property type="entry name" value="A_NRPS_Cytc1-like"/>
    <property type="match status" value="1"/>
</dbReference>
<dbReference type="GO" id="GO:0031177">
    <property type="term" value="F:phosphopantetheine binding"/>
    <property type="evidence" value="ECO:0007669"/>
    <property type="project" value="InterPro"/>
</dbReference>
<dbReference type="Pfam" id="PF00550">
    <property type="entry name" value="PP-binding"/>
    <property type="match status" value="5"/>
</dbReference>
<dbReference type="NCBIfam" id="TIGR01720">
    <property type="entry name" value="NRPS-para261"/>
    <property type="match status" value="1"/>
</dbReference>
<dbReference type="Proteomes" id="UP000444960">
    <property type="component" value="Unassembled WGS sequence"/>
</dbReference>
<dbReference type="Gene3D" id="3.30.559.30">
    <property type="entry name" value="Nonribosomal peptide synthetase, condensation domain"/>
    <property type="match status" value="6"/>
</dbReference>
<dbReference type="NCBIfam" id="TIGR01733">
    <property type="entry name" value="AA-adenyl-dom"/>
    <property type="match status" value="5"/>
</dbReference>
<dbReference type="GO" id="GO:0043041">
    <property type="term" value="P:amino acid activation for nonribosomal peptide biosynthetic process"/>
    <property type="evidence" value="ECO:0007669"/>
    <property type="project" value="TreeGrafter"/>
</dbReference>
<dbReference type="SUPFAM" id="SSF47336">
    <property type="entry name" value="ACP-like"/>
    <property type="match status" value="5"/>
</dbReference>
<name>A0A7I9V3B1_9ACTN</name>
<evidence type="ECO:0000256" key="5">
    <source>
        <dbReference type="ARBA" id="ARBA00023194"/>
    </source>
</evidence>
<keyword evidence="2" id="KW-0596">Phosphopantetheine</keyword>
<comment type="caution">
    <text evidence="7">The sequence shown here is derived from an EMBL/GenBank/DDBJ whole genome shotgun (WGS) entry which is preliminary data.</text>
</comment>
<protein>
    <recommendedName>
        <fullName evidence="6">Carrier domain-containing protein</fullName>
    </recommendedName>
</protein>
<evidence type="ECO:0000313" key="7">
    <source>
        <dbReference type="EMBL" id="GED99904.1"/>
    </source>
</evidence>
<dbReference type="InterPro" id="IPR025110">
    <property type="entry name" value="AMP-bd_C"/>
</dbReference>
<dbReference type="NCBIfam" id="NF003417">
    <property type="entry name" value="PRK04813.1"/>
    <property type="match status" value="5"/>
</dbReference>
<dbReference type="Gene3D" id="1.10.1200.10">
    <property type="entry name" value="ACP-like"/>
    <property type="match status" value="5"/>
</dbReference>
<dbReference type="InterPro" id="IPR010071">
    <property type="entry name" value="AA_adenyl_dom"/>
</dbReference>
<dbReference type="InterPro" id="IPR045851">
    <property type="entry name" value="AMP-bd_C_sf"/>
</dbReference>
<organism evidence="7 8">
    <name type="scientific">Gordonia spumicola</name>
    <dbReference type="NCBI Taxonomy" id="589161"/>
    <lineage>
        <taxon>Bacteria</taxon>
        <taxon>Bacillati</taxon>
        <taxon>Actinomycetota</taxon>
        <taxon>Actinomycetes</taxon>
        <taxon>Mycobacteriales</taxon>
        <taxon>Gordoniaceae</taxon>
        <taxon>Gordonia</taxon>
    </lineage>
</organism>
<feature type="domain" description="Carrier" evidence="6">
    <location>
        <begin position="2732"/>
        <end position="2809"/>
    </location>
</feature>
<keyword evidence="5" id="KW-0045">Antibiotic biosynthesis</keyword>
<dbReference type="Pfam" id="PF00668">
    <property type="entry name" value="Condensation"/>
    <property type="match status" value="6"/>
</dbReference>
<dbReference type="FunFam" id="2.30.38.10:FF:000001">
    <property type="entry name" value="Non-ribosomal peptide synthetase PvdI"/>
    <property type="match status" value="1"/>
</dbReference>
<comment type="cofactor">
    <cofactor evidence="1">
        <name>pantetheine 4'-phosphate</name>
        <dbReference type="ChEBI" id="CHEBI:47942"/>
    </cofactor>
</comment>
<feature type="domain" description="Carrier" evidence="6">
    <location>
        <begin position="3784"/>
        <end position="3858"/>
    </location>
</feature>
<dbReference type="GO" id="GO:0003824">
    <property type="term" value="F:catalytic activity"/>
    <property type="evidence" value="ECO:0007669"/>
    <property type="project" value="InterPro"/>
</dbReference>
<dbReference type="InterPro" id="IPR023213">
    <property type="entry name" value="CAT-like_dom_sf"/>
</dbReference>
<dbReference type="GO" id="GO:0017000">
    <property type="term" value="P:antibiotic biosynthetic process"/>
    <property type="evidence" value="ECO:0007669"/>
    <property type="project" value="UniProtKB-KW"/>
</dbReference>
<dbReference type="PROSITE" id="PS00455">
    <property type="entry name" value="AMP_BINDING"/>
    <property type="match status" value="4"/>
</dbReference>
<dbReference type="Gene3D" id="3.40.50.12780">
    <property type="entry name" value="N-terminal domain of ligase-like"/>
    <property type="match status" value="2"/>
</dbReference>
<dbReference type="InterPro" id="IPR000873">
    <property type="entry name" value="AMP-dep_synth/lig_dom"/>
</dbReference>
<dbReference type="GO" id="GO:0005829">
    <property type="term" value="C:cytosol"/>
    <property type="evidence" value="ECO:0007669"/>
    <property type="project" value="TreeGrafter"/>
</dbReference>
<dbReference type="Pfam" id="PF13193">
    <property type="entry name" value="AMP-binding_C"/>
    <property type="match status" value="5"/>
</dbReference>
<dbReference type="InterPro" id="IPR006162">
    <property type="entry name" value="Ppantetheine_attach_site"/>
</dbReference>
<dbReference type="PROSITE" id="PS50075">
    <property type="entry name" value="CARRIER"/>
    <property type="match status" value="5"/>
</dbReference>
<reference evidence="8" key="1">
    <citation type="submission" date="2019-06" db="EMBL/GenBank/DDBJ databases">
        <title>Gordonia isolated from sludge of a wastewater treatment plant.</title>
        <authorList>
            <person name="Tamura T."/>
            <person name="Aoyama K."/>
            <person name="Kang Y."/>
            <person name="Saito S."/>
            <person name="Akiyama N."/>
            <person name="Yazawa K."/>
            <person name="Gonoi T."/>
            <person name="Mikami Y."/>
        </authorList>
    </citation>
    <scope>NUCLEOTIDE SEQUENCE [LARGE SCALE GENOMIC DNA]</scope>
    <source>
        <strain evidence="8">NBRC 107696</strain>
    </source>
</reference>
<dbReference type="UniPathway" id="UPA00011"/>
<evidence type="ECO:0000256" key="3">
    <source>
        <dbReference type="ARBA" id="ARBA00022553"/>
    </source>
</evidence>